<reference evidence="2" key="2">
    <citation type="submission" date="2021-03" db="UniProtKB">
        <authorList>
            <consortium name="Ensembl"/>
        </authorList>
    </citation>
    <scope>IDENTIFICATION</scope>
</reference>
<evidence type="ECO:0000313" key="2">
    <source>
        <dbReference type="Ensembl" id="ENSXETP00000112116"/>
    </source>
</evidence>
<dbReference type="InterPro" id="IPR053358">
    <property type="entry name" value="Diff-assoc_signaling"/>
</dbReference>
<feature type="signal peptide" evidence="1">
    <location>
        <begin position="1"/>
        <end position="24"/>
    </location>
</feature>
<dbReference type="AlphaFoldDB" id="A0A803JVU9"/>
<feature type="chain" id="PRO_5030881696" evidence="1">
    <location>
        <begin position="25"/>
        <end position="340"/>
    </location>
</feature>
<keyword evidence="1" id="KW-0732">Signal</keyword>
<proteinExistence type="predicted"/>
<protein>
    <submittedName>
        <fullName evidence="2">Uncharacterized LOC100485991</fullName>
    </submittedName>
</protein>
<dbReference type="InParanoid" id="A0A803JVU9"/>
<dbReference type="PANTHER" id="PTHR34261">
    <property type="entry name" value="APC REGULATOR OF WNT-SIGNALING PATHWAY-RELATED"/>
    <property type="match status" value="1"/>
</dbReference>
<organism evidence="2">
    <name type="scientific">Xenopus tropicalis</name>
    <name type="common">Western clawed frog</name>
    <name type="synonym">Silurana tropicalis</name>
    <dbReference type="NCBI Taxonomy" id="8364"/>
    <lineage>
        <taxon>Eukaryota</taxon>
        <taxon>Metazoa</taxon>
        <taxon>Chordata</taxon>
        <taxon>Craniata</taxon>
        <taxon>Vertebrata</taxon>
        <taxon>Euteleostomi</taxon>
        <taxon>Amphibia</taxon>
        <taxon>Batrachia</taxon>
        <taxon>Anura</taxon>
        <taxon>Pipoidea</taxon>
        <taxon>Pipidae</taxon>
        <taxon>Xenopodinae</taxon>
        <taxon>Xenopus</taxon>
        <taxon>Silurana</taxon>
    </lineage>
</organism>
<reference evidence="2" key="1">
    <citation type="journal article" date="2010" name="Science">
        <title>The genome of the Western clawed frog Xenopus tropicalis.</title>
        <authorList>
            <person name="Hellsten U."/>
            <person name="Harland R.M."/>
            <person name="Gilchrist M.J."/>
            <person name="Hendrix D."/>
            <person name="Jurka J."/>
            <person name="Kapitonov V."/>
            <person name="Ovcharenko I."/>
            <person name="Putnam N.H."/>
            <person name="Shu S."/>
            <person name="Taher L."/>
            <person name="Blitz I.L."/>
            <person name="Blumberg B."/>
            <person name="Dichmann D.S."/>
            <person name="Dubchak I."/>
            <person name="Amaya E."/>
            <person name="Detter J.C."/>
            <person name="Fletcher R."/>
            <person name="Gerhard D.S."/>
            <person name="Goodstein D."/>
            <person name="Graves T."/>
            <person name="Grigoriev I.V."/>
            <person name="Grimwood J."/>
            <person name="Kawashima T."/>
            <person name="Lindquist E."/>
            <person name="Lucas S.M."/>
            <person name="Mead P.E."/>
            <person name="Mitros T."/>
            <person name="Ogino H."/>
            <person name="Ohta Y."/>
            <person name="Poliakov A.V."/>
            <person name="Pollet N."/>
            <person name="Robert J."/>
            <person name="Salamov A."/>
            <person name="Sater A.K."/>
            <person name="Schmutz J."/>
            <person name="Terry A."/>
            <person name="Vize P.D."/>
            <person name="Warren W.C."/>
            <person name="Wells D."/>
            <person name="Wills A."/>
            <person name="Wilson R.K."/>
            <person name="Zimmerman L.B."/>
            <person name="Zorn A.M."/>
            <person name="Grainger R."/>
            <person name="Grammer T."/>
            <person name="Khokha M.K."/>
            <person name="Richardson P.M."/>
            <person name="Rokhsar D.S."/>
        </authorList>
    </citation>
    <scope>NUCLEOTIDE SEQUENCE [LARGE SCALE GENOMIC DNA]</scope>
    <source>
        <strain evidence="2">Nigerian</strain>
    </source>
</reference>
<gene>
    <name evidence="2" type="primary">LOC100485991</name>
</gene>
<evidence type="ECO:0000256" key="1">
    <source>
        <dbReference type="SAM" id="SignalP"/>
    </source>
</evidence>
<sequence length="340" mass="39010">MMSFRSFADLLLSVALLHLPLALSRQVYTTSHGGTCIGPCAQETKEYYWCKQKGGNNKWWDYCSTEEGYDSYNRLCLSGCQRIRGSKYEQCYTENGWSKCGHVVEEIEHYYTSYNKLCDSDCILDGSYFECTDKLGNEGYCSPLNDVTIKGVLCREDHSCDSRDYDYTWCYTDNNNNWDYCGTVFSNCEYNNQKKYADGDEVCRITDTGNRRELVLIANVPSQGLHQPSRYQFTEACRLINTIDANFCFPNRIQSMASSDNIRLDMQGTFERDGVRYLNVQLQLNEPKQGSTTTTIAQIGFPHDLDTAVFARYIRRALQTSMSSAFHKAPIEIIITMNRI</sequence>
<accession>A0A803JVU9</accession>
<name>A0A803JVU9_XENTR</name>
<dbReference type="Ensembl" id="ENSXETT00000115376">
    <property type="protein sequence ID" value="ENSXETP00000112116"/>
    <property type="gene ID" value="ENSXETG00000048720"/>
</dbReference>
<dbReference type="GeneTree" id="ENSGT00390000018035"/>
<dbReference type="PANTHER" id="PTHR34261:SF2">
    <property type="entry name" value="LOC494811 PROTEIN"/>
    <property type="match status" value="1"/>
</dbReference>